<gene>
    <name evidence="1" type="ORF">DEJ49_17435</name>
</gene>
<dbReference type="EMBL" id="CP029191">
    <property type="protein sequence ID" value="QES42522.1"/>
    <property type="molecule type" value="Genomic_DNA"/>
</dbReference>
<dbReference type="Proteomes" id="UP000324015">
    <property type="component" value="Chromosome"/>
</dbReference>
<sequence>MFEFDVPKHLVGEEFFIEAHCRMFGPGFAIHGEIHEDGVTKHEHIGFVHWGDTTHLMIPGQYERLVVKGASSDRKTGRWSLECKSLSELPELSSENSAGASRMFLVRGGAQRADVEFAGAGSVRHFDLEGGKEQELACNTGSFRGTITIPGEGVVAISQPFGGWGPMQKWKLTLRRR</sequence>
<proteinExistence type="predicted"/>
<organism evidence="1 2">
    <name type="scientific">Streptomyces venezuelae</name>
    <dbReference type="NCBI Taxonomy" id="54571"/>
    <lineage>
        <taxon>Bacteria</taxon>
        <taxon>Bacillati</taxon>
        <taxon>Actinomycetota</taxon>
        <taxon>Actinomycetes</taxon>
        <taxon>Kitasatosporales</taxon>
        <taxon>Streptomycetaceae</taxon>
        <taxon>Streptomyces</taxon>
    </lineage>
</organism>
<reference evidence="1 2" key="1">
    <citation type="submission" date="2018-05" db="EMBL/GenBank/DDBJ databases">
        <title>Streptomyces venezuelae.</title>
        <authorList>
            <person name="Kim W."/>
            <person name="Lee N."/>
            <person name="Cho B.-K."/>
        </authorList>
    </citation>
    <scope>NUCLEOTIDE SEQUENCE [LARGE SCALE GENOMIC DNA]</scope>
    <source>
        <strain evidence="1 2">ATCC 14585</strain>
    </source>
</reference>
<accession>A0A5P2CI37</accession>
<evidence type="ECO:0000313" key="1">
    <source>
        <dbReference type="EMBL" id="QES42522.1"/>
    </source>
</evidence>
<name>A0A5P2CI37_STRVZ</name>
<protein>
    <submittedName>
        <fullName evidence="1">Uncharacterized protein</fullName>
    </submittedName>
</protein>
<dbReference type="AlphaFoldDB" id="A0A5P2CI37"/>
<evidence type="ECO:0000313" key="2">
    <source>
        <dbReference type="Proteomes" id="UP000324015"/>
    </source>
</evidence>